<proteinExistence type="predicted"/>
<accession>A0A336MH99</accession>
<reference evidence="3" key="2">
    <citation type="submission" date="2018-07" db="EMBL/GenBank/DDBJ databases">
        <authorList>
            <person name="Quirk P.G."/>
            <person name="Krulwich T.A."/>
        </authorList>
    </citation>
    <scope>NUCLEOTIDE SEQUENCE</scope>
</reference>
<keyword evidence="1" id="KW-0732">Signal</keyword>
<protein>
    <submittedName>
        <fullName evidence="3">CSON015354 protein</fullName>
    </submittedName>
</protein>
<feature type="signal peptide" evidence="1">
    <location>
        <begin position="1"/>
        <end position="19"/>
    </location>
</feature>
<sequence>MKNFTAVIILTVCLSYALGQESDFEKRYGKYIRCKLTHKATDEELEIYNNADTICRQKAKHAFGADAGDDFHNKVSCVNHCVRNHTPSEYGDHTSYCVRVVDEGTYNEQSCKREL</sequence>
<dbReference type="VEuPathDB" id="VectorBase:CSON015354"/>
<evidence type="ECO:0000313" key="2">
    <source>
        <dbReference type="EMBL" id="SSX07979.1"/>
    </source>
</evidence>
<gene>
    <name evidence="3" type="primary">CSON015354</name>
</gene>
<dbReference type="EMBL" id="UFQT01000961">
    <property type="protein sequence ID" value="SSX28213.1"/>
    <property type="molecule type" value="Genomic_DNA"/>
</dbReference>
<evidence type="ECO:0000256" key="1">
    <source>
        <dbReference type="SAM" id="SignalP"/>
    </source>
</evidence>
<evidence type="ECO:0000313" key="3">
    <source>
        <dbReference type="EMBL" id="SSX28213.1"/>
    </source>
</evidence>
<feature type="chain" id="PRO_5036328674" evidence="1">
    <location>
        <begin position="20"/>
        <end position="115"/>
    </location>
</feature>
<dbReference type="AlphaFoldDB" id="A0A336MH99"/>
<dbReference type="EMBL" id="UFQS01000961">
    <property type="protein sequence ID" value="SSX07979.1"/>
    <property type="molecule type" value="Genomic_DNA"/>
</dbReference>
<reference evidence="2" key="1">
    <citation type="submission" date="2018-04" db="EMBL/GenBank/DDBJ databases">
        <authorList>
            <person name="Go L.Y."/>
            <person name="Mitchell J.A."/>
        </authorList>
    </citation>
    <scope>NUCLEOTIDE SEQUENCE</scope>
    <source>
        <tissue evidence="2">Whole organism</tissue>
    </source>
</reference>
<organism evidence="3">
    <name type="scientific">Culicoides sonorensis</name>
    <name type="common">Biting midge</name>
    <dbReference type="NCBI Taxonomy" id="179676"/>
    <lineage>
        <taxon>Eukaryota</taxon>
        <taxon>Metazoa</taxon>
        <taxon>Ecdysozoa</taxon>
        <taxon>Arthropoda</taxon>
        <taxon>Hexapoda</taxon>
        <taxon>Insecta</taxon>
        <taxon>Pterygota</taxon>
        <taxon>Neoptera</taxon>
        <taxon>Endopterygota</taxon>
        <taxon>Diptera</taxon>
        <taxon>Nematocera</taxon>
        <taxon>Chironomoidea</taxon>
        <taxon>Ceratopogonidae</taxon>
        <taxon>Ceratopogoninae</taxon>
        <taxon>Culicoides</taxon>
        <taxon>Monoculicoides</taxon>
    </lineage>
</organism>
<name>A0A336MH99_CULSO</name>